<protein>
    <submittedName>
        <fullName evidence="1">Uncharacterized protein</fullName>
    </submittedName>
</protein>
<evidence type="ECO:0000313" key="2">
    <source>
        <dbReference type="Proteomes" id="UP001144256"/>
    </source>
</evidence>
<proteinExistence type="predicted"/>
<evidence type="ECO:0000313" key="1">
    <source>
        <dbReference type="EMBL" id="GKX27791.1"/>
    </source>
</evidence>
<dbReference type="AlphaFoldDB" id="A0A9W5Y8H6"/>
<dbReference type="RefSeq" id="WP_281811459.1">
    <property type="nucleotide sequence ID" value="NZ_BRLB01000001.1"/>
</dbReference>
<gene>
    <name evidence="1" type="ORF">SH1V18_02710</name>
</gene>
<sequence length="45" mass="4758">MNDKDIFEKTKADLLHLTVKAGLSTIPLAGGALAEIFEAVFASPI</sequence>
<accession>A0A9W5Y8H6</accession>
<organism evidence="1 2">
    <name type="scientific">Vallitalea longa</name>
    <dbReference type="NCBI Taxonomy" id="2936439"/>
    <lineage>
        <taxon>Bacteria</taxon>
        <taxon>Bacillati</taxon>
        <taxon>Bacillota</taxon>
        <taxon>Clostridia</taxon>
        <taxon>Lachnospirales</taxon>
        <taxon>Vallitaleaceae</taxon>
        <taxon>Vallitalea</taxon>
    </lineage>
</organism>
<keyword evidence="2" id="KW-1185">Reference proteome</keyword>
<dbReference type="Proteomes" id="UP001144256">
    <property type="component" value="Unassembled WGS sequence"/>
</dbReference>
<reference evidence="1" key="1">
    <citation type="submission" date="2022-06" db="EMBL/GenBank/DDBJ databases">
        <title>Vallitalea longa sp. nov., an anaerobic bacterium isolated from marine sediment.</title>
        <authorList>
            <person name="Hirano S."/>
            <person name="Terahara T."/>
            <person name="Mori K."/>
            <person name="Hamada M."/>
            <person name="Matsumoto R."/>
            <person name="Kobayashi T."/>
        </authorList>
    </citation>
    <scope>NUCLEOTIDE SEQUENCE</scope>
    <source>
        <strain evidence="1">SH18-1</strain>
    </source>
</reference>
<name>A0A9W5Y8H6_9FIRM</name>
<dbReference type="EMBL" id="BRLB01000001">
    <property type="protein sequence ID" value="GKX27791.1"/>
    <property type="molecule type" value="Genomic_DNA"/>
</dbReference>
<comment type="caution">
    <text evidence="1">The sequence shown here is derived from an EMBL/GenBank/DDBJ whole genome shotgun (WGS) entry which is preliminary data.</text>
</comment>